<sequence length="339" mass="37536">MLFQKHFLLICHALLVIAEEPVLQRMKIPGVGFSLTPDYGVAAIYYKNGTWAEVARVEGSSTYSAMMRKAPSTKVPNKHSSWPLITEVICPVLDTFKPRLCKQTPDIESVKDLLQSLKAAVASHLGTTFCYAQIALPDREWTYQANVVTLALHSVRLHSIISIVDEARMAFWGSELAASGRPETDDTRSILVVNYSESGLSASLLAEDMGIVDVMRRSRDESLGAKNRAQPNHQKQVKAFLEKIMERPFGNDYFGQPMHEDLGKTVLHSDAIRDAEFLETFRSAIGSELSNAHGLDPVFAAAVGAAIIGYDRMDDWQFTPMPALGCTWLSGLYIDKGEL</sequence>
<protein>
    <submittedName>
        <fullName evidence="2">Uncharacterized protein</fullName>
    </submittedName>
</protein>
<feature type="signal peptide" evidence="1">
    <location>
        <begin position="1"/>
        <end position="18"/>
    </location>
</feature>
<evidence type="ECO:0000256" key="1">
    <source>
        <dbReference type="SAM" id="SignalP"/>
    </source>
</evidence>
<keyword evidence="1" id="KW-0732">Signal</keyword>
<name>A0A8K0T3U1_9HYPO</name>
<gene>
    <name evidence="2" type="ORF">B0I35DRAFT_420720</name>
</gene>
<dbReference type="AlphaFoldDB" id="A0A8K0T3U1"/>
<evidence type="ECO:0000313" key="3">
    <source>
        <dbReference type="Proteomes" id="UP000813444"/>
    </source>
</evidence>
<accession>A0A8K0T3U1</accession>
<evidence type="ECO:0000313" key="2">
    <source>
        <dbReference type="EMBL" id="KAH7329736.1"/>
    </source>
</evidence>
<keyword evidence="3" id="KW-1185">Reference proteome</keyword>
<feature type="chain" id="PRO_5035472685" evidence="1">
    <location>
        <begin position="19"/>
        <end position="339"/>
    </location>
</feature>
<reference evidence="2" key="1">
    <citation type="journal article" date="2021" name="Nat. Commun.">
        <title>Genetic determinants of endophytism in the Arabidopsis root mycobiome.</title>
        <authorList>
            <person name="Mesny F."/>
            <person name="Miyauchi S."/>
            <person name="Thiergart T."/>
            <person name="Pickel B."/>
            <person name="Atanasova L."/>
            <person name="Karlsson M."/>
            <person name="Huettel B."/>
            <person name="Barry K.W."/>
            <person name="Haridas S."/>
            <person name="Chen C."/>
            <person name="Bauer D."/>
            <person name="Andreopoulos W."/>
            <person name="Pangilinan J."/>
            <person name="LaButti K."/>
            <person name="Riley R."/>
            <person name="Lipzen A."/>
            <person name="Clum A."/>
            <person name="Drula E."/>
            <person name="Henrissat B."/>
            <person name="Kohler A."/>
            <person name="Grigoriev I.V."/>
            <person name="Martin F.M."/>
            <person name="Hacquard S."/>
        </authorList>
    </citation>
    <scope>NUCLEOTIDE SEQUENCE</scope>
    <source>
        <strain evidence="2">MPI-CAGE-CH-0235</strain>
    </source>
</reference>
<organism evidence="2 3">
    <name type="scientific">Stachybotrys elegans</name>
    <dbReference type="NCBI Taxonomy" id="80388"/>
    <lineage>
        <taxon>Eukaryota</taxon>
        <taxon>Fungi</taxon>
        <taxon>Dikarya</taxon>
        <taxon>Ascomycota</taxon>
        <taxon>Pezizomycotina</taxon>
        <taxon>Sordariomycetes</taxon>
        <taxon>Hypocreomycetidae</taxon>
        <taxon>Hypocreales</taxon>
        <taxon>Stachybotryaceae</taxon>
        <taxon>Stachybotrys</taxon>
    </lineage>
</organism>
<proteinExistence type="predicted"/>
<dbReference type="OrthoDB" id="3643156at2759"/>
<dbReference type="Proteomes" id="UP000813444">
    <property type="component" value="Unassembled WGS sequence"/>
</dbReference>
<dbReference type="EMBL" id="JAGPNK010000001">
    <property type="protein sequence ID" value="KAH7329736.1"/>
    <property type="molecule type" value="Genomic_DNA"/>
</dbReference>
<comment type="caution">
    <text evidence="2">The sequence shown here is derived from an EMBL/GenBank/DDBJ whole genome shotgun (WGS) entry which is preliminary data.</text>
</comment>